<feature type="compositionally biased region" description="Polar residues" evidence="1">
    <location>
        <begin position="14"/>
        <end position="24"/>
    </location>
</feature>
<dbReference type="GeneID" id="106814327"/>
<reference evidence="3" key="1">
    <citation type="submission" date="2025-08" db="UniProtKB">
        <authorList>
            <consortium name="RefSeq"/>
        </authorList>
    </citation>
    <scope>IDENTIFICATION</scope>
</reference>
<proteinExistence type="predicted"/>
<keyword evidence="2" id="KW-1185">Reference proteome</keyword>
<feature type="non-terminal residue" evidence="3">
    <location>
        <position position="276"/>
    </location>
</feature>
<evidence type="ECO:0000313" key="2">
    <source>
        <dbReference type="Proteomes" id="UP000695022"/>
    </source>
</evidence>
<gene>
    <name evidence="3" type="primary">LOC106814327</name>
</gene>
<dbReference type="Proteomes" id="UP000695022">
    <property type="component" value="Unplaced"/>
</dbReference>
<feature type="compositionally biased region" description="Acidic residues" evidence="1">
    <location>
        <begin position="141"/>
        <end position="157"/>
    </location>
</feature>
<evidence type="ECO:0000256" key="1">
    <source>
        <dbReference type="SAM" id="MobiDB-lite"/>
    </source>
</evidence>
<evidence type="ECO:0000313" key="3">
    <source>
        <dbReference type="RefSeq" id="XP_014674116.1"/>
    </source>
</evidence>
<feature type="compositionally biased region" description="Acidic residues" evidence="1">
    <location>
        <begin position="55"/>
        <end position="70"/>
    </location>
</feature>
<feature type="compositionally biased region" description="Low complexity" evidence="1">
    <location>
        <begin position="120"/>
        <end position="132"/>
    </location>
</feature>
<sequence>MENLSESMKRRSGNPGSRESSPATPETDAASGEQQPRKRELRTSEGILLVSAGLTDDDGGGGDSAGDGEGECNQNSNNSNHDGEHGASEAEDEDAGVAVATTDMEKGVDVEEGDGVFLEVAAAGDPVAAAPPDDIPRTNIDDYDPGDDPDDEDEDAAQEPTPGAAPLEHERAPSLEGSTSTVTEEPQPESVDSDTGAAADADGQVAPPLAQASTVVVGSAEGAVQAAVTSCVQPEAKAELTTLDEATPRPPTEEDEKEEDEEEEKMKEEEETGKEE</sequence>
<protein>
    <submittedName>
        <fullName evidence="3">Sodium/potassium/calcium exchanger 1-like</fullName>
    </submittedName>
</protein>
<feature type="compositionally biased region" description="Acidic residues" evidence="1">
    <location>
        <begin position="253"/>
        <end position="276"/>
    </location>
</feature>
<name>A0ABM1EPJ5_PRICU</name>
<feature type="region of interest" description="Disordered" evidence="1">
    <location>
        <begin position="237"/>
        <end position="276"/>
    </location>
</feature>
<accession>A0ABM1EPJ5</accession>
<dbReference type="RefSeq" id="XP_014674116.1">
    <property type="nucleotide sequence ID" value="XM_014818630.1"/>
</dbReference>
<feature type="region of interest" description="Disordered" evidence="1">
    <location>
        <begin position="1"/>
        <end position="206"/>
    </location>
</feature>
<organism evidence="2 3">
    <name type="scientific">Priapulus caudatus</name>
    <name type="common">Priapulid worm</name>
    <dbReference type="NCBI Taxonomy" id="37621"/>
    <lineage>
        <taxon>Eukaryota</taxon>
        <taxon>Metazoa</taxon>
        <taxon>Ecdysozoa</taxon>
        <taxon>Scalidophora</taxon>
        <taxon>Priapulida</taxon>
        <taxon>Priapulimorpha</taxon>
        <taxon>Priapulimorphida</taxon>
        <taxon>Priapulidae</taxon>
        <taxon>Priapulus</taxon>
    </lineage>
</organism>
<feature type="compositionally biased region" description="Low complexity" evidence="1">
    <location>
        <begin position="193"/>
        <end position="206"/>
    </location>
</feature>